<proteinExistence type="predicted"/>
<comment type="caution">
    <text evidence="2">The sequence shown here is derived from an EMBL/GenBank/DDBJ whole genome shotgun (WGS) entry which is preliminary data.</text>
</comment>
<dbReference type="VEuPathDB" id="FungiDB:PC110_g19628"/>
<dbReference type="EMBL" id="MJFZ01000963">
    <property type="protein sequence ID" value="RAW23938.1"/>
    <property type="molecule type" value="Genomic_DNA"/>
</dbReference>
<evidence type="ECO:0000256" key="1">
    <source>
        <dbReference type="SAM" id="MobiDB-lite"/>
    </source>
</evidence>
<dbReference type="Proteomes" id="UP000251314">
    <property type="component" value="Unassembled WGS sequence"/>
</dbReference>
<organism evidence="2 3">
    <name type="scientific">Phytophthora cactorum</name>
    <dbReference type="NCBI Taxonomy" id="29920"/>
    <lineage>
        <taxon>Eukaryota</taxon>
        <taxon>Sar</taxon>
        <taxon>Stramenopiles</taxon>
        <taxon>Oomycota</taxon>
        <taxon>Peronosporomycetes</taxon>
        <taxon>Peronosporales</taxon>
        <taxon>Peronosporaceae</taxon>
        <taxon>Phytophthora</taxon>
    </lineage>
</organism>
<name>A0A329RL44_9STRA</name>
<dbReference type="AlphaFoldDB" id="A0A329RL44"/>
<feature type="compositionally biased region" description="Polar residues" evidence="1">
    <location>
        <begin position="45"/>
        <end position="57"/>
    </location>
</feature>
<sequence length="149" mass="16530">MHRILLAALLSVNAVMVTWFVTCLLIREMNPPQQHQLGVSEREGGSSSIADLRNSSRAIAAESPPDPRDSRSVGGETRDDIATSDADHTSSVNENEEGVITSGDPASLMHQMAAYDHLRRGGNTEDDDDDENDKQYHLYYCQRLLIKMM</sequence>
<evidence type="ECO:0000313" key="3">
    <source>
        <dbReference type="Proteomes" id="UP000251314"/>
    </source>
</evidence>
<evidence type="ECO:0000313" key="2">
    <source>
        <dbReference type="EMBL" id="RAW23938.1"/>
    </source>
</evidence>
<keyword evidence="3" id="KW-1185">Reference proteome</keyword>
<feature type="region of interest" description="Disordered" evidence="1">
    <location>
        <begin position="36"/>
        <end position="106"/>
    </location>
</feature>
<gene>
    <name evidence="2" type="ORF">PC110_g19628</name>
</gene>
<feature type="compositionally biased region" description="Basic and acidic residues" evidence="1">
    <location>
        <begin position="65"/>
        <end position="88"/>
    </location>
</feature>
<accession>A0A329RL44</accession>
<reference evidence="2 3" key="1">
    <citation type="submission" date="2018-01" db="EMBL/GenBank/DDBJ databases">
        <title>Draft genome of the strawberry crown rot pathogen Phytophthora cactorum.</title>
        <authorList>
            <person name="Armitage A.D."/>
            <person name="Lysoe E."/>
            <person name="Nellist C.F."/>
            <person name="Harrison R.J."/>
            <person name="Brurberg M.B."/>
        </authorList>
    </citation>
    <scope>NUCLEOTIDE SEQUENCE [LARGE SCALE GENOMIC DNA]</scope>
    <source>
        <strain evidence="2 3">10300</strain>
    </source>
</reference>
<protein>
    <submittedName>
        <fullName evidence="2">Uncharacterized protein</fullName>
    </submittedName>
</protein>